<reference evidence="5" key="1">
    <citation type="submission" date="2021-11" db="EMBL/GenBank/DDBJ databases">
        <title>Genome sequence.</title>
        <authorList>
            <person name="Sun Q."/>
        </authorList>
    </citation>
    <scope>NUCLEOTIDE SEQUENCE</scope>
    <source>
        <strain evidence="5">JC740</strain>
    </source>
</reference>
<dbReference type="InterPro" id="IPR051829">
    <property type="entry name" value="Multiheme_Cytochr_ET"/>
</dbReference>
<proteinExistence type="predicted"/>
<protein>
    <submittedName>
        <fullName evidence="5">Cytochrome c3 family protein</fullName>
    </submittedName>
</protein>
<evidence type="ECO:0000313" key="5">
    <source>
        <dbReference type="EMBL" id="MCC9644586.1"/>
    </source>
</evidence>
<keyword evidence="1" id="KW-0732">Signal</keyword>
<feature type="domain" description="Cytochrome c-552/4" evidence="4">
    <location>
        <begin position="233"/>
        <end position="272"/>
    </location>
</feature>
<accession>A0ABS8NM47</accession>
<dbReference type="Pfam" id="PF13435">
    <property type="entry name" value="Cytochrome_C554"/>
    <property type="match status" value="1"/>
</dbReference>
<dbReference type="EMBL" id="JAJKFW010000057">
    <property type="protein sequence ID" value="MCC9644586.1"/>
    <property type="molecule type" value="Genomic_DNA"/>
</dbReference>
<evidence type="ECO:0000256" key="2">
    <source>
        <dbReference type="SAM" id="MobiDB-lite"/>
    </source>
</evidence>
<dbReference type="InterPro" id="IPR036280">
    <property type="entry name" value="Multihaem_cyt_sf"/>
</dbReference>
<dbReference type="Proteomes" id="UP001430306">
    <property type="component" value="Unassembled WGS sequence"/>
</dbReference>
<keyword evidence="6" id="KW-1185">Reference proteome</keyword>
<dbReference type="RefSeq" id="WP_230276302.1">
    <property type="nucleotide sequence ID" value="NZ_JAJKFW010000057.1"/>
</dbReference>
<evidence type="ECO:0000256" key="1">
    <source>
        <dbReference type="ARBA" id="ARBA00022729"/>
    </source>
</evidence>
<evidence type="ECO:0000256" key="3">
    <source>
        <dbReference type="SAM" id="Phobius"/>
    </source>
</evidence>
<dbReference type="Gene3D" id="1.10.1130.10">
    <property type="entry name" value="Flavocytochrome C3, Chain A"/>
    <property type="match status" value="2"/>
</dbReference>
<keyword evidence="3" id="KW-0812">Transmembrane</keyword>
<sequence>MNSSVILFSLCVGLVGGGLVWWVKRSVVIAMLVPVVVVGVVAMALPPSAEPLTRQQQTVEPPRQQPDASPKPEPTPKAQLTAFRPIEVADRGYVASDACLECHPNNHATWFASYHRTMTQVVQPDTVLGDFNDVKLSHNGQEFHLREVDGVCWAGMLEPTAIEGTPEASQWVNRPIVMSTGSHHMQAYWFPIGLRRTLGILPFVFLKETEEWIPRSAAFLQPPEDKASHEIGRWNSGCSKCHSTHAQAREMSFGEFDTRTAEFGISCEACHGPGEPHIAFHRGTTSGSKVAADDSRDPIVNPDNLSHVRSSQVCGQCHSVLTLKGDPDKINVEGHGFLPGEDLRESHDIWQLHSPEMQELLQNEELRDRVIRTNRGTFYADGVLRVAGREYTSMEQSACFLNGEMGCMSCHQLHQSSDDDRPSEEWANDQLKPMALGNDACTQCHDAQQYASSHTHHAADSAGSSCYNCHMPHTAYGLLKSIRNHTITSPDLKLELAADRPNACNQCHLDKTLQWTAKHLDEWYSIEPPKLDAQQSETAASVLWLLKGNAANRAMAAWVMGWSDAQAVSGDDWQTLYLTRAMDDPYLAVRMIARRSLQSLPHDVSQELDPLGSDTERQKAIQSILQLWKERIHPARPALMIGSDNQVDHEKIDAIIRQRDNTPMKLAE</sequence>
<organism evidence="5 6">
    <name type="scientific">Rhodopirellula halodulae</name>
    <dbReference type="NCBI Taxonomy" id="2894198"/>
    <lineage>
        <taxon>Bacteria</taxon>
        <taxon>Pseudomonadati</taxon>
        <taxon>Planctomycetota</taxon>
        <taxon>Planctomycetia</taxon>
        <taxon>Pirellulales</taxon>
        <taxon>Pirellulaceae</taxon>
        <taxon>Rhodopirellula</taxon>
    </lineage>
</organism>
<dbReference type="InterPro" id="IPR023155">
    <property type="entry name" value="Cyt_c-552/4"/>
</dbReference>
<dbReference type="PANTHER" id="PTHR35038">
    <property type="entry name" value="DISSIMILATORY SULFITE REDUCTASE SIRA"/>
    <property type="match status" value="1"/>
</dbReference>
<feature type="transmembrane region" description="Helical" evidence="3">
    <location>
        <begin position="28"/>
        <end position="45"/>
    </location>
</feature>
<name>A0ABS8NM47_9BACT</name>
<evidence type="ECO:0000259" key="4">
    <source>
        <dbReference type="Pfam" id="PF13435"/>
    </source>
</evidence>
<dbReference type="SUPFAM" id="SSF48695">
    <property type="entry name" value="Multiheme cytochromes"/>
    <property type="match status" value="1"/>
</dbReference>
<evidence type="ECO:0000313" key="6">
    <source>
        <dbReference type="Proteomes" id="UP001430306"/>
    </source>
</evidence>
<feature type="region of interest" description="Disordered" evidence="2">
    <location>
        <begin position="51"/>
        <end position="80"/>
    </location>
</feature>
<keyword evidence="3" id="KW-0472">Membrane</keyword>
<keyword evidence="3" id="KW-1133">Transmembrane helix</keyword>
<gene>
    <name evidence="5" type="ORF">LOC71_20115</name>
</gene>
<comment type="caution">
    <text evidence="5">The sequence shown here is derived from an EMBL/GenBank/DDBJ whole genome shotgun (WGS) entry which is preliminary data.</text>
</comment>
<dbReference type="PANTHER" id="PTHR35038:SF8">
    <property type="entry name" value="C-TYPE POLYHEME CYTOCHROME OMCC"/>
    <property type="match status" value="1"/>
</dbReference>
<feature type="transmembrane region" description="Helical" evidence="3">
    <location>
        <begin position="6"/>
        <end position="23"/>
    </location>
</feature>